<feature type="chain" id="PRO_5004443987" description="Phosphatidylglycerol phosphatidylinositol transfer protein" evidence="1">
    <location>
        <begin position="19"/>
        <end position="130"/>
    </location>
</feature>
<keyword evidence="3" id="KW-1185">Reference proteome</keyword>
<protein>
    <recommendedName>
        <fullName evidence="4">Phosphatidylglycerol phosphatidylinositol transfer protein</fullName>
    </recommendedName>
</protein>
<proteinExistence type="predicted"/>
<dbReference type="RefSeq" id="XP_007775799.1">
    <property type="nucleotide sequence ID" value="XM_007777609.1"/>
</dbReference>
<gene>
    <name evidence="2" type="ORF">CONPUDRAFT_68036</name>
</gene>
<dbReference type="EMBL" id="JH711596">
    <property type="protein sequence ID" value="EIW74010.1"/>
    <property type="molecule type" value="Genomic_DNA"/>
</dbReference>
<sequence>MKFSLAAATALFAGAAVAQNVAIAHPPAGASMTSGQNFTVQLNKANSLSPSSDIAVVIGLNSCTSGACPDPSQEIGYVLYSGPFSPSQSDDPALPPNQNFTVQIPPAYQGGQYQIACAHFSLIGVSICAP</sequence>
<dbReference type="InterPro" id="IPR045469">
    <property type="entry name" value="Nis1"/>
</dbReference>
<accession>R7SDQ8</accession>
<feature type="signal peptide" evidence="1">
    <location>
        <begin position="1"/>
        <end position="18"/>
    </location>
</feature>
<name>R7SDQ8_CONPW</name>
<keyword evidence="1" id="KW-0732">Signal</keyword>
<evidence type="ECO:0000313" key="3">
    <source>
        <dbReference type="Proteomes" id="UP000053558"/>
    </source>
</evidence>
<evidence type="ECO:0000313" key="2">
    <source>
        <dbReference type="EMBL" id="EIW74010.1"/>
    </source>
</evidence>
<evidence type="ECO:0008006" key="4">
    <source>
        <dbReference type="Google" id="ProtNLM"/>
    </source>
</evidence>
<reference evidence="3" key="1">
    <citation type="journal article" date="2012" name="Science">
        <title>The Paleozoic origin of enzymatic lignin decomposition reconstructed from 31 fungal genomes.</title>
        <authorList>
            <person name="Floudas D."/>
            <person name="Binder M."/>
            <person name="Riley R."/>
            <person name="Barry K."/>
            <person name="Blanchette R.A."/>
            <person name="Henrissat B."/>
            <person name="Martinez A.T."/>
            <person name="Otillar R."/>
            <person name="Spatafora J.W."/>
            <person name="Yadav J.S."/>
            <person name="Aerts A."/>
            <person name="Benoit I."/>
            <person name="Boyd A."/>
            <person name="Carlson A."/>
            <person name="Copeland A."/>
            <person name="Coutinho P.M."/>
            <person name="de Vries R.P."/>
            <person name="Ferreira P."/>
            <person name="Findley K."/>
            <person name="Foster B."/>
            <person name="Gaskell J."/>
            <person name="Glotzer D."/>
            <person name="Gorecki P."/>
            <person name="Heitman J."/>
            <person name="Hesse C."/>
            <person name="Hori C."/>
            <person name="Igarashi K."/>
            <person name="Jurgens J.A."/>
            <person name="Kallen N."/>
            <person name="Kersten P."/>
            <person name="Kohler A."/>
            <person name="Kuees U."/>
            <person name="Kumar T.K.A."/>
            <person name="Kuo A."/>
            <person name="LaButti K."/>
            <person name="Larrondo L.F."/>
            <person name="Lindquist E."/>
            <person name="Ling A."/>
            <person name="Lombard V."/>
            <person name="Lucas S."/>
            <person name="Lundell T."/>
            <person name="Martin R."/>
            <person name="McLaughlin D.J."/>
            <person name="Morgenstern I."/>
            <person name="Morin E."/>
            <person name="Murat C."/>
            <person name="Nagy L.G."/>
            <person name="Nolan M."/>
            <person name="Ohm R.A."/>
            <person name="Patyshakuliyeva A."/>
            <person name="Rokas A."/>
            <person name="Ruiz-Duenas F.J."/>
            <person name="Sabat G."/>
            <person name="Salamov A."/>
            <person name="Samejima M."/>
            <person name="Schmutz J."/>
            <person name="Slot J.C."/>
            <person name="St John F."/>
            <person name="Stenlid J."/>
            <person name="Sun H."/>
            <person name="Sun S."/>
            <person name="Syed K."/>
            <person name="Tsang A."/>
            <person name="Wiebenga A."/>
            <person name="Young D."/>
            <person name="Pisabarro A."/>
            <person name="Eastwood D.C."/>
            <person name="Martin F."/>
            <person name="Cullen D."/>
            <person name="Grigoriev I.V."/>
            <person name="Hibbett D.S."/>
        </authorList>
    </citation>
    <scope>NUCLEOTIDE SEQUENCE [LARGE SCALE GENOMIC DNA]</scope>
    <source>
        <strain evidence="3">RWD-64-598 SS2</strain>
    </source>
</reference>
<evidence type="ECO:0000256" key="1">
    <source>
        <dbReference type="SAM" id="SignalP"/>
    </source>
</evidence>
<dbReference type="OMA" id="FAQNYTV"/>
<dbReference type="GeneID" id="19208607"/>
<organism evidence="2 3">
    <name type="scientific">Coniophora puteana (strain RWD-64-598)</name>
    <name type="common">Brown rot fungus</name>
    <dbReference type="NCBI Taxonomy" id="741705"/>
    <lineage>
        <taxon>Eukaryota</taxon>
        <taxon>Fungi</taxon>
        <taxon>Dikarya</taxon>
        <taxon>Basidiomycota</taxon>
        <taxon>Agaricomycotina</taxon>
        <taxon>Agaricomycetes</taxon>
        <taxon>Agaricomycetidae</taxon>
        <taxon>Boletales</taxon>
        <taxon>Coniophorineae</taxon>
        <taxon>Coniophoraceae</taxon>
        <taxon>Coniophora</taxon>
    </lineage>
</organism>
<dbReference type="KEGG" id="cput:CONPUDRAFT_68036"/>
<dbReference type="OrthoDB" id="2841294at2759"/>
<dbReference type="AlphaFoldDB" id="R7SDQ8"/>
<dbReference type="Pfam" id="PF19271">
    <property type="entry name" value="Nis1"/>
    <property type="match status" value="1"/>
</dbReference>
<dbReference type="Proteomes" id="UP000053558">
    <property type="component" value="Unassembled WGS sequence"/>
</dbReference>